<dbReference type="HOGENOM" id="CLU_014331_1_0_1"/>
<dbReference type="AlphaFoldDB" id="B8MBH8"/>
<proteinExistence type="predicted"/>
<feature type="region of interest" description="Disordered" evidence="1">
    <location>
        <begin position="307"/>
        <end position="334"/>
    </location>
</feature>
<dbReference type="RefSeq" id="XP_002481834.1">
    <property type="nucleotide sequence ID" value="XM_002481789.1"/>
</dbReference>
<dbReference type="GeneID" id="8102024"/>
<dbReference type="EMBL" id="EQ962655">
    <property type="protein sequence ID" value="EED17842.1"/>
    <property type="molecule type" value="Genomic_DNA"/>
</dbReference>
<dbReference type="OrthoDB" id="5411773at2759"/>
<evidence type="ECO:0000313" key="3">
    <source>
        <dbReference type="Proteomes" id="UP000001745"/>
    </source>
</evidence>
<evidence type="ECO:0000313" key="2">
    <source>
        <dbReference type="EMBL" id="EED17842.1"/>
    </source>
</evidence>
<dbReference type="InParanoid" id="B8MBH8"/>
<dbReference type="PhylomeDB" id="B8MBH8"/>
<accession>B8MBH8</accession>
<keyword evidence="3" id="KW-1185">Reference proteome</keyword>
<protein>
    <submittedName>
        <fullName evidence="2">Uncharacterized protein</fullName>
    </submittedName>
</protein>
<reference evidence="3" key="1">
    <citation type="journal article" date="2015" name="Genome Announc.">
        <title>Genome sequence of the AIDS-associated pathogen Penicillium marneffei (ATCC18224) and its near taxonomic relative Talaromyces stipitatus (ATCC10500).</title>
        <authorList>
            <person name="Nierman W.C."/>
            <person name="Fedorova-Abrams N.D."/>
            <person name="Andrianopoulos A."/>
        </authorList>
    </citation>
    <scope>NUCLEOTIDE SEQUENCE [LARGE SCALE GENOMIC DNA]</scope>
    <source>
        <strain evidence="3">ATCC 10500 / CBS 375.48 / QM 6759 / NRRL 1006</strain>
    </source>
</reference>
<name>B8MBH8_TALSN</name>
<dbReference type="VEuPathDB" id="FungiDB:TSTA_116320"/>
<dbReference type="eggNOG" id="ENOG502SI3F">
    <property type="taxonomic scope" value="Eukaryota"/>
</dbReference>
<evidence type="ECO:0000256" key="1">
    <source>
        <dbReference type="SAM" id="MobiDB-lite"/>
    </source>
</evidence>
<gene>
    <name evidence="2" type="ORF">TSTA_116320</name>
</gene>
<feature type="compositionally biased region" description="Basic residues" evidence="1">
    <location>
        <begin position="311"/>
        <end position="321"/>
    </location>
</feature>
<dbReference type="OMA" id="IGWAFNC"/>
<organism evidence="2 3">
    <name type="scientific">Talaromyces stipitatus (strain ATCC 10500 / CBS 375.48 / QM 6759 / NRRL 1006)</name>
    <name type="common">Penicillium stipitatum</name>
    <dbReference type="NCBI Taxonomy" id="441959"/>
    <lineage>
        <taxon>Eukaryota</taxon>
        <taxon>Fungi</taxon>
        <taxon>Dikarya</taxon>
        <taxon>Ascomycota</taxon>
        <taxon>Pezizomycotina</taxon>
        <taxon>Eurotiomycetes</taxon>
        <taxon>Eurotiomycetidae</taxon>
        <taxon>Eurotiales</taxon>
        <taxon>Trichocomaceae</taxon>
        <taxon>Talaromyces</taxon>
        <taxon>Talaromyces sect. Talaromyces</taxon>
    </lineage>
</organism>
<sequence length="555" mass="63447">MAQETRSEFRAAKPLPYELRQHCAIYFEEKLYSQALSLLLNILSYGTATHAPAYVPAPQHLSLAATLLVHPSTTTRAKLQEEKDAASAALQLLRLTLQLVGPISSRLNVAFTFTHFESSRHGGQWKADESTTSVSGSGYDDDEVPLDLDLAKSKSVWSRAEDFWHVVGWTFNCSVLYPRRWERWQIWLEYMCLAMEMDWIQREKKVDLDKKLKPEEVLKDSLVWKFIDTVTTGYGRNRRILRAIFADGSATSVTEFREIFKNELKEPKKEDEEKKISNSRKRTEVNIDKDEYGDYLFQDEDDSDVADKSLRTRPKRARRGTRAPDSAVVDDEAAAAEEKEAKKLADEAHAKGDVAAYGGFHSLELRQRLLSLLTKVSLAMPKTFMPTHALYHLFVENIRHLPLPIFQTFASPQTLPWMTADAQSTLCETLILRMRESSAPDSKDIYLHQEKLQECYLPYSANTASAVDNAKYSILLEALVILLARNDSLRNTPILRESVMTGNQRRIEKAEAEIRRNKASRKLEDEEWSWLVESADRLLYLVEEILPPVNLSDAE</sequence>
<dbReference type="STRING" id="441959.B8MBH8"/>
<dbReference type="Proteomes" id="UP000001745">
    <property type="component" value="Unassembled WGS sequence"/>
</dbReference>